<dbReference type="RefSeq" id="WP_188881098.1">
    <property type="nucleotide sequence ID" value="NZ_BMOY01000006.1"/>
</dbReference>
<feature type="domain" description="HD-GYP" evidence="1">
    <location>
        <begin position="8"/>
        <end position="205"/>
    </location>
</feature>
<gene>
    <name evidence="2" type="ORF">GCM10010885_06230</name>
</gene>
<dbReference type="InterPro" id="IPR037522">
    <property type="entry name" value="HD_GYP_dom"/>
</dbReference>
<dbReference type="AlphaFoldDB" id="A0A917NGM6"/>
<accession>A0A917NGM6</accession>
<dbReference type="SUPFAM" id="SSF109604">
    <property type="entry name" value="HD-domain/PDEase-like"/>
    <property type="match status" value="1"/>
</dbReference>
<dbReference type="Gene3D" id="1.10.3210.10">
    <property type="entry name" value="Hypothetical protein af1432"/>
    <property type="match status" value="1"/>
</dbReference>
<sequence>MFRRLPPHAWPAHRVLHALCLAIAAKAPETYRHAQRVSAYFLLLAEKVYGGLSPQHARDVACAGLLHDLGKLYLPERILEKPGRLTPAEAALLRRHPRLGAETLAAIPGLAQAVSVALHHHERYDGRGYPDGLRGEHIPLDARIAALADAFDAMTSARPYRSPLSLDAALGEMVAARGSQFDPELVALFVRHFDSIRRLYYELHAPVRQQSGVMFSPLVL</sequence>
<evidence type="ECO:0000313" key="3">
    <source>
        <dbReference type="Proteomes" id="UP000637695"/>
    </source>
</evidence>
<dbReference type="PANTHER" id="PTHR43155">
    <property type="entry name" value="CYCLIC DI-GMP PHOSPHODIESTERASE PA4108-RELATED"/>
    <property type="match status" value="1"/>
</dbReference>
<dbReference type="Proteomes" id="UP000637695">
    <property type="component" value="Unassembled WGS sequence"/>
</dbReference>
<dbReference type="PROSITE" id="PS51832">
    <property type="entry name" value="HD_GYP"/>
    <property type="match status" value="1"/>
</dbReference>
<proteinExistence type="predicted"/>
<reference evidence="2" key="2">
    <citation type="submission" date="2020-09" db="EMBL/GenBank/DDBJ databases">
        <authorList>
            <person name="Sun Q."/>
            <person name="Ohkuma M."/>
        </authorList>
    </citation>
    <scope>NUCLEOTIDE SEQUENCE</scope>
    <source>
        <strain evidence="2">JCM 18487</strain>
    </source>
</reference>
<evidence type="ECO:0000313" key="2">
    <source>
        <dbReference type="EMBL" id="GGI99668.1"/>
    </source>
</evidence>
<keyword evidence="3" id="KW-1185">Reference proteome</keyword>
<comment type="caution">
    <text evidence="2">The sequence shown here is derived from an EMBL/GenBank/DDBJ whole genome shotgun (WGS) entry which is preliminary data.</text>
</comment>
<dbReference type="PANTHER" id="PTHR43155:SF2">
    <property type="entry name" value="CYCLIC DI-GMP PHOSPHODIESTERASE PA4108"/>
    <property type="match status" value="1"/>
</dbReference>
<dbReference type="InterPro" id="IPR003607">
    <property type="entry name" value="HD/PDEase_dom"/>
</dbReference>
<protein>
    <recommendedName>
        <fullName evidence="1">HD-GYP domain-containing protein</fullName>
    </recommendedName>
</protein>
<evidence type="ECO:0000259" key="1">
    <source>
        <dbReference type="PROSITE" id="PS51832"/>
    </source>
</evidence>
<dbReference type="CDD" id="cd00077">
    <property type="entry name" value="HDc"/>
    <property type="match status" value="1"/>
</dbReference>
<dbReference type="Pfam" id="PF13487">
    <property type="entry name" value="HD_5"/>
    <property type="match status" value="1"/>
</dbReference>
<name>A0A917NGM6_9BACL</name>
<reference evidence="2" key="1">
    <citation type="journal article" date="2014" name="Int. J. Syst. Evol. Microbiol.">
        <title>Complete genome sequence of Corynebacterium casei LMG S-19264T (=DSM 44701T), isolated from a smear-ripened cheese.</title>
        <authorList>
            <consortium name="US DOE Joint Genome Institute (JGI-PGF)"/>
            <person name="Walter F."/>
            <person name="Albersmeier A."/>
            <person name="Kalinowski J."/>
            <person name="Ruckert C."/>
        </authorList>
    </citation>
    <scope>NUCLEOTIDE SEQUENCE</scope>
    <source>
        <strain evidence="2">JCM 18487</strain>
    </source>
</reference>
<dbReference type="SMART" id="SM00471">
    <property type="entry name" value="HDc"/>
    <property type="match status" value="1"/>
</dbReference>
<organism evidence="2 3">
    <name type="scientific">Alicyclobacillus cellulosilyticus</name>
    <dbReference type="NCBI Taxonomy" id="1003997"/>
    <lineage>
        <taxon>Bacteria</taxon>
        <taxon>Bacillati</taxon>
        <taxon>Bacillota</taxon>
        <taxon>Bacilli</taxon>
        <taxon>Bacillales</taxon>
        <taxon>Alicyclobacillaceae</taxon>
        <taxon>Alicyclobacillus</taxon>
    </lineage>
</organism>
<dbReference type="EMBL" id="BMOY01000006">
    <property type="protein sequence ID" value="GGI99668.1"/>
    <property type="molecule type" value="Genomic_DNA"/>
</dbReference>